<dbReference type="Gene3D" id="1.10.150.240">
    <property type="entry name" value="Putative phosphatase, domain 2"/>
    <property type="match status" value="1"/>
</dbReference>
<dbReference type="RefSeq" id="WP_341727182.1">
    <property type="nucleotide sequence ID" value="NZ_JBBWWT010000011.1"/>
</dbReference>
<dbReference type="PANTHER" id="PTHR43434:SF20">
    <property type="entry name" value="5'-NUCLEOTIDASE"/>
    <property type="match status" value="1"/>
</dbReference>
<dbReference type="EMBL" id="JBBWWT010000011">
    <property type="protein sequence ID" value="MEL1266009.1"/>
    <property type="molecule type" value="Genomic_DNA"/>
</dbReference>
<dbReference type="PANTHER" id="PTHR43434">
    <property type="entry name" value="PHOSPHOGLYCOLATE PHOSPHATASE"/>
    <property type="match status" value="1"/>
</dbReference>
<dbReference type="Gene3D" id="3.40.50.1000">
    <property type="entry name" value="HAD superfamily/HAD-like"/>
    <property type="match status" value="1"/>
</dbReference>
<dbReference type="InterPro" id="IPR023198">
    <property type="entry name" value="PGP-like_dom2"/>
</dbReference>
<organism evidence="1 2">
    <name type="scientific">Pseudoxanthomonas putridarboris</name>
    <dbReference type="NCBI Taxonomy" id="752605"/>
    <lineage>
        <taxon>Bacteria</taxon>
        <taxon>Pseudomonadati</taxon>
        <taxon>Pseudomonadota</taxon>
        <taxon>Gammaproteobacteria</taxon>
        <taxon>Lysobacterales</taxon>
        <taxon>Lysobacteraceae</taxon>
        <taxon>Pseudoxanthomonas</taxon>
    </lineage>
</organism>
<comment type="caution">
    <text evidence="1">The sequence shown here is derived from an EMBL/GenBank/DDBJ whole genome shotgun (WGS) entry which is preliminary data.</text>
</comment>
<dbReference type="SFLD" id="SFLDG01129">
    <property type="entry name" value="C1.5:_HAD__Beta-PGM__Phosphata"/>
    <property type="match status" value="1"/>
</dbReference>
<protein>
    <submittedName>
        <fullName evidence="1">HAD hydrolase-like protein</fullName>
    </submittedName>
</protein>
<dbReference type="SFLD" id="SFLDS00003">
    <property type="entry name" value="Haloacid_Dehalogenase"/>
    <property type="match status" value="1"/>
</dbReference>
<sequence length="213" mass="23403">MSTLFFDLDGTLIDSAAGITRCVAHALDQLRFPVPPEPELRRWIGPPLRTSFAPLLRDPALVESAVEHYRDRFETHGWAEHDIYAGVGEAVEALHVAGFRLAVVTAKNEPHARKIVAHLPFGHRFADVVGATPDGRLSHKPELIAEALQRLSLDAADCWMIGDRHMDIEGARHHGMRNIGVLWGFGGEQELRDAGADHLVAAPHDLHAVLAPL</sequence>
<name>A0ABU9J426_9GAMM</name>
<dbReference type="SUPFAM" id="SSF56784">
    <property type="entry name" value="HAD-like"/>
    <property type="match status" value="1"/>
</dbReference>
<keyword evidence="2" id="KW-1185">Reference proteome</keyword>
<proteinExistence type="predicted"/>
<accession>A0ABU9J426</accession>
<dbReference type="InterPro" id="IPR036412">
    <property type="entry name" value="HAD-like_sf"/>
</dbReference>
<reference evidence="1 2" key="1">
    <citation type="submission" date="2024-04" db="EMBL/GenBank/DDBJ databases">
        <title>Draft genome sequence of Pseudoxanthomonas putridarboris WD12.</title>
        <authorList>
            <person name="Oh J."/>
        </authorList>
    </citation>
    <scope>NUCLEOTIDE SEQUENCE [LARGE SCALE GENOMIC DNA]</scope>
    <source>
        <strain evidence="1 2">WD12</strain>
    </source>
</reference>
<dbReference type="InterPro" id="IPR023214">
    <property type="entry name" value="HAD_sf"/>
</dbReference>
<gene>
    <name evidence="1" type="ORF">AAD027_16770</name>
</gene>
<dbReference type="InterPro" id="IPR041492">
    <property type="entry name" value="HAD_2"/>
</dbReference>
<evidence type="ECO:0000313" key="2">
    <source>
        <dbReference type="Proteomes" id="UP001459204"/>
    </source>
</evidence>
<dbReference type="Proteomes" id="UP001459204">
    <property type="component" value="Unassembled WGS sequence"/>
</dbReference>
<dbReference type="InterPro" id="IPR050155">
    <property type="entry name" value="HAD-like_hydrolase_sf"/>
</dbReference>
<evidence type="ECO:0000313" key="1">
    <source>
        <dbReference type="EMBL" id="MEL1266009.1"/>
    </source>
</evidence>
<dbReference type="Pfam" id="PF13419">
    <property type="entry name" value="HAD_2"/>
    <property type="match status" value="1"/>
</dbReference>